<evidence type="ECO:0000256" key="1">
    <source>
        <dbReference type="SAM" id="MobiDB-lite"/>
    </source>
</evidence>
<dbReference type="Pfam" id="PF18935">
    <property type="entry name" value="DUF5683"/>
    <property type="match status" value="1"/>
</dbReference>
<dbReference type="Proteomes" id="UP000466586">
    <property type="component" value="Unassembled WGS sequence"/>
</dbReference>
<organism evidence="4 5">
    <name type="scientific">Hufsiella arboris</name>
    <dbReference type="NCBI Taxonomy" id="2695275"/>
    <lineage>
        <taxon>Bacteria</taxon>
        <taxon>Pseudomonadati</taxon>
        <taxon>Bacteroidota</taxon>
        <taxon>Sphingobacteriia</taxon>
        <taxon>Sphingobacteriales</taxon>
        <taxon>Sphingobacteriaceae</taxon>
        <taxon>Hufsiella</taxon>
    </lineage>
</organism>
<protein>
    <recommendedName>
        <fullName evidence="3">DUF5683 domain-containing protein</fullName>
    </recommendedName>
</protein>
<accession>A0A7K1Y8R2</accession>
<proteinExistence type="predicted"/>
<dbReference type="AlphaFoldDB" id="A0A7K1Y8R2"/>
<evidence type="ECO:0000313" key="5">
    <source>
        <dbReference type="Proteomes" id="UP000466586"/>
    </source>
</evidence>
<comment type="caution">
    <text evidence="4">The sequence shown here is derived from an EMBL/GenBank/DDBJ whole genome shotgun (WGS) entry which is preliminary data.</text>
</comment>
<name>A0A7K1Y8R2_9SPHI</name>
<evidence type="ECO:0000256" key="2">
    <source>
        <dbReference type="SAM" id="SignalP"/>
    </source>
</evidence>
<feature type="region of interest" description="Disordered" evidence="1">
    <location>
        <begin position="130"/>
        <end position="149"/>
    </location>
</feature>
<dbReference type="InterPro" id="IPR043738">
    <property type="entry name" value="DUF5683"/>
</dbReference>
<keyword evidence="5" id="KW-1185">Reference proteome</keyword>
<reference evidence="4 5" key="1">
    <citation type="submission" date="2019-11" db="EMBL/GenBank/DDBJ databases">
        <title>Pedobacter sp. HMF7647 Genome sequencing and assembly.</title>
        <authorList>
            <person name="Kang H."/>
            <person name="Kim H."/>
            <person name="Joh K."/>
        </authorList>
    </citation>
    <scope>NUCLEOTIDE SEQUENCE [LARGE SCALE GENOMIC DNA]</scope>
    <source>
        <strain evidence="4 5">HMF7647</strain>
    </source>
</reference>
<evidence type="ECO:0000259" key="3">
    <source>
        <dbReference type="Pfam" id="PF18935"/>
    </source>
</evidence>
<sequence length="233" mass="26312">MRFLTLLVALLLFVSLNSAKAQINNSAVKVDTTMRRSGVKTVDTLPRPENQPIVKAKKQEVVKDSARLALEAMPRRATLRSLVVPGWGQITNRRYWKLPIVYAGYVGLGLAINFNQKYYKEILTEVQNRTNYPSNEDENGNPYYTPNPKYAPYSTQSLTDAKDFYRRNRDLSILGLVAFHAIQTIDAYVDAKFFRYDISDELSLKVSPSIQQAAPSSFAFNVPVPSLKLTLSL</sequence>
<keyword evidence="2" id="KW-0732">Signal</keyword>
<feature type="chain" id="PRO_5029613612" description="DUF5683 domain-containing protein" evidence="2">
    <location>
        <begin position="22"/>
        <end position="233"/>
    </location>
</feature>
<gene>
    <name evidence="4" type="ORF">GS399_07230</name>
</gene>
<dbReference type="RefSeq" id="WP_160843952.1">
    <property type="nucleotide sequence ID" value="NZ_WVHT01000003.1"/>
</dbReference>
<dbReference type="EMBL" id="WVHT01000003">
    <property type="protein sequence ID" value="MXV50761.1"/>
    <property type="molecule type" value="Genomic_DNA"/>
</dbReference>
<evidence type="ECO:0000313" key="4">
    <source>
        <dbReference type="EMBL" id="MXV50761.1"/>
    </source>
</evidence>
<feature type="domain" description="DUF5683" evidence="3">
    <location>
        <begin position="73"/>
        <end position="216"/>
    </location>
</feature>
<feature type="signal peptide" evidence="2">
    <location>
        <begin position="1"/>
        <end position="21"/>
    </location>
</feature>